<keyword evidence="6" id="KW-0539">Nucleus</keyword>
<dbReference type="InterPro" id="IPR036322">
    <property type="entry name" value="WD40_repeat_dom_sf"/>
</dbReference>
<dbReference type="InterPro" id="IPR051733">
    <property type="entry name" value="WD_repeat_DCAF13/WDSOF1"/>
</dbReference>
<dbReference type="PROSITE" id="PS50294">
    <property type="entry name" value="WD_REPEATS_REGION"/>
    <property type="match status" value="2"/>
</dbReference>
<feature type="compositionally biased region" description="Basic and acidic residues" evidence="10">
    <location>
        <begin position="438"/>
        <end position="456"/>
    </location>
</feature>
<feature type="repeat" description="WD" evidence="9">
    <location>
        <begin position="330"/>
        <end position="371"/>
    </location>
</feature>
<dbReference type="GO" id="GO:0016567">
    <property type="term" value="P:protein ubiquitination"/>
    <property type="evidence" value="ECO:0007669"/>
    <property type="project" value="UniProtKB-UniPathway"/>
</dbReference>
<feature type="repeat" description="WD" evidence="9">
    <location>
        <begin position="62"/>
        <end position="104"/>
    </location>
</feature>
<dbReference type="InterPro" id="IPR001680">
    <property type="entry name" value="WD40_rpt"/>
</dbReference>
<dbReference type="Pfam" id="PF04158">
    <property type="entry name" value="Sof1"/>
    <property type="match status" value="1"/>
</dbReference>
<feature type="region of interest" description="Disordered" evidence="10">
    <location>
        <begin position="421"/>
        <end position="456"/>
    </location>
</feature>
<gene>
    <name evidence="12" type="ORF">OLUC0939_LOCUS2349</name>
</gene>
<feature type="repeat" description="WD" evidence="9">
    <location>
        <begin position="105"/>
        <end position="138"/>
    </location>
</feature>
<evidence type="ECO:0000256" key="8">
    <source>
        <dbReference type="ARBA" id="ARBA00032239"/>
    </source>
</evidence>
<evidence type="ECO:0000256" key="5">
    <source>
        <dbReference type="ARBA" id="ARBA00022737"/>
    </source>
</evidence>
<comment type="similarity">
    <text evidence="2">Belongs to the WD repeat DCAF13/WDSOF1 family.</text>
</comment>
<dbReference type="UniPathway" id="UPA00143"/>
<dbReference type="SUPFAM" id="SSF50978">
    <property type="entry name" value="WD40 repeat-like"/>
    <property type="match status" value="1"/>
</dbReference>
<evidence type="ECO:0000259" key="11">
    <source>
        <dbReference type="Pfam" id="PF04158"/>
    </source>
</evidence>
<dbReference type="AlphaFoldDB" id="A0A7R9T1C6"/>
<feature type="domain" description="Sof1-like protein" evidence="11">
    <location>
        <begin position="363"/>
        <end position="451"/>
    </location>
</feature>
<keyword evidence="7" id="KW-0687">Ribonucleoprotein</keyword>
<sequence length="456" mass="51569">MKIKTISRVEEDYTRERKSDALRVHRNLAPELRPMGRATEYKRALNATKLDKVFAKPFVGQMSGHADGVLCMAKSPASLTELVSGAADGEIRVWDVPSLKTVRVLKGHRGACRGVSASNDGGAVVSCGDDATIRLWTMPKAGMGEMNDPTRKIPVLETSEMYVESNGFRDCDAHWGKKEFATAGANVQVWSMERSHALHTFEWGSDTVLSVRYNPVETDIFASCGSDRSIALYDVRMQTPLKKIIMQTKSTKLCWNPMEAFNFTVANEDTNLYSYDMRKLDIATCVHKDFVSAVMDIDYSPTGREFVAGSYDRTVRMFDYNAGHSKDCYHTKRMQRVFCTRFSMDGSYVFSASDDMNVRCWKADASAQMGTLSAREKRKHAYNASLKDRFKHMPEIRRIANHHHVPKAIHKQTKLRRTMQEAETRKAKRRVAHAAPGAEKKEFKPARKKKILAEVE</sequence>
<organism evidence="12">
    <name type="scientific">Ostreococcus sp. 'lucimarinus'</name>
    <dbReference type="NCBI Taxonomy" id="242159"/>
    <lineage>
        <taxon>Eukaryota</taxon>
        <taxon>Viridiplantae</taxon>
        <taxon>Chlorophyta</taxon>
        <taxon>Mamiellophyceae</taxon>
        <taxon>Mamiellales</taxon>
        <taxon>Bathycoccaceae</taxon>
        <taxon>Ostreococcus</taxon>
    </lineage>
</organism>
<accession>A0A7R9T1C6</accession>
<dbReference type="EMBL" id="HBDX01002729">
    <property type="protein sequence ID" value="CAD8221628.1"/>
    <property type="molecule type" value="Transcribed_RNA"/>
</dbReference>
<evidence type="ECO:0000256" key="9">
    <source>
        <dbReference type="PROSITE-ProRule" id="PRU00221"/>
    </source>
</evidence>
<reference evidence="12" key="1">
    <citation type="submission" date="2021-01" db="EMBL/GenBank/DDBJ databases">
        <authorList>
            <person name="Corre E."/>
            <person name="Pelletier E."/>
            <person name="Niang G."/>
            <person name="Scheremetjew M."/>
            <person name="Finn R."/>
            <person name="Kale V."/>
            <person name="Holt S."/>
            <person name="Cochrane G."/>
            <person name="Meng A."/>
            <person name="Brown T."/>
            <person name="Cohen L."/>
        </authorList>
    </citation>
    <scope>NUCLEOTIDE SEQUENCE</scope>
    <source>
        <strain evidence="12">Clade-A-BCC118000</strain>
    </source>
</reference>
<comment type="subcellular location">
    <subcellularLocation>
        <location evidence="1">Nucleus</location>
        <location evidence="1">Nucleolus</location>
    </subcellularLocation>
</comment>
<dbReference type="GO" id="GO:0032040">
    <property type="term" value="C:small-subunit processome"/>
    <property type="evidence" value="ECO:0007669"/>
    <property type="project" value="TreeGrafter"/>
</dbReference>
<dbReference type="InterPro" id="IPR020472">
    <property type="entry name" value="WD40_PAC1"/>
</dbReference>
<dbReference type="PRINTS" id="PR00320">
    <property type="entry name" value="GPROTEINBRPT"/>
</dbReference>
<proteinExistence type="inferred from homology"/>
<dbReference type="SMART" id="SM00320">
    <property type="entry name" value="WD40"/>
    <property type="match status" value="5"/>
</dbReference>
<dbReference type="PANTHER" id="PTHR22851">
    <property type="entry name" value="U3 SMALL NUCLEOLAR RNA U3 SNORNA ASSOCIATED PROTEIN"/>
    <property type="match status" value="1"/>
</dbReference>
<evidence type="ECO:0000256" key="7">
    <source>
        <dbReference type="ARBA" id="ARBA00023274"/>
    </source>
</evidence>
<dbReference type="PROSITE" id="PS00678">
    <property type="entry name" value="WD_REPEATS_1"/>
    <property type="match status" value="1"/>
</dbReference>
<name>A0A7R9T1C6_9CHLO</name>
<evidence type="ECO:0000256" key="1">
    <source>
        <dbReference type="ARBA" id="ARBA00004604"/>
    </source>
</evidence>
<evidence type="ECO:0000256" key="10">
    <source>
        <dbReference type="SAM" id="MobiDB-lite"/>
    </source>
</evidence>
<dbReference type="InterPro" id="IPR015943">
    <property type="entry name" value="WD40/YVTN_repeat-like_dom_sf"/>
</dbReference>
<dbReference type="Gene3D" id="2.130.10.10">
    <property type="entry name" value="YVTN repeat-like/Quinoprotein amine dehydrogenase"/>
    <property type="match status" value="2"/>
</dbReference>
<evidence type="ECO:0000313" key="12">
    <source>
        <dbReference type="EMBL" id="CAD8221628.1"/>
    </source>
</evidence>
<dbReference type="PROSITE" id="PS50082">
    <property type="entry name" value="WD_REPEATS_2"/>
    <property type="match status" value="3"/>
</dbReference>
<evidence type="ECO:0000256" key="6">
    <source>
        <dbReference type="ARBA" id="ARBA00023242"/>
    </source>
</evidence>
<keyword evidence="5" id="KW-0677">Repeat</keyword>
<dbReference type="GO" id="GO:0000462">
    <property type="term" value="P:maturation of SSU-rRNA from tricistronic rRNA transcript (SSU-rRNA, 5.8S rRNA, LSU-rRNA)"/>
    <property type="evidence" value="ECO:0007669"/>
    <property type="project" value="TreeGrafter"/>
</dbReference>
<evidence type="ECO:0000256" key="4">
    <source>
        <dbReference type="ARBA" id="ARBA00022574"/>
    </source>
</evidence>
<dbReference type="InterPro" id="IPR007287">
    <property type="entry name" value="Sof1"/>
</dbReference>
<keyword evidence="4 9" id="KW-0853">WD repeat</keyword>
<dbReference type="InterPro" id="IPR019775">
    <property type="entry name" value="WD40_repeat_CS"/>
</dbReference>
<protein>
    <recommendedName>
        <fullName evidence="3">DDB1- and CUL4-associated factor 13</fullName>
    </recommendedName>
    <alternativeName>
        <fullName evidence="8">WD repeat and SOF domain-containing protein 1</fullName>
    </alternativeName>
</protein>
<dbReference type="PANTHER" id="PTHR22851:SF0">
    <property type="entry name" value="DDB1- AND CUL4-ASSOCIATED FACTOR 13"/>
    <property type="match status" value="1"/>
</dbReference>
<dbReference type="Pfam" id="PF00400">
    <property type="entry name" value="WD40"/>
    <property type="match status" value="4"/>
</dbReference>
<dbReference type="CDD" id="cd00200">
    <property type="entry name" value="WD40"/>
    <property type="match status" value="1"/>
</dbReference>
<evidence type="ECO:0000256" key="3">
    <source>
        <dbReference type="ARBA" id="ARBA00021762"/>
    </source>
</evidence>
<evidence type="ECO:0000256" key="2">
    <source>
        <dbReference type="ARBA" id="ARBA00005649"/>
    </source>
</evidence>